<evidence type="ECO:0000256" key="13">
    <source>
        <dbReference type="RuleBase" id="RU364063"/>
    </source>
</evidence>
<comment type="similarity">
    <text evidence="1 13">Belongs to the DnaX/STICHEL family.</text>
</comment>
<dbReference type="GO" id="GO:0009360">
    <property type="term" value="C:DNA polymerase III complex"/>
    <property type="evidence" value="ECO:0007669"/>
    <property type="project" value="InterPro"/>
</dbReference>
<keyword evidence="5" id="KW-0479">Metal-binding</keyword>
<dbReference type="Gene3D" id="1.20.272.10">
    <property type="match status" value="1"/>
</dbReference>
<evidence type="ECO:0000256" key="8">
    <source>
        <dbReference type="ARBA" id="ARBA00022840"/>
    </source>
</evidence>
<keyword evidence="16" id="KW-1185">Reference proteome</keyword>
<dbReference type="SUPFAM" id="SSF48019">
    <property type="entry name" value="post-AAA+ oligomerization domain-like"/>
    <property type="match status" value="1"/>
</dbReference>
<dbReference type="GO" id="GO:0006261">
    <property type="term" value="P:DNA-templated DNA replication"/>
    <property type="evidence" value="ECO:0007669"/>
    <property type="project" value="TreeGrafter"/>
</dbReference>
<evidence type="ECO:0000256" key="2">
    <source>
        <dbReference type="ARBA" id="ARBA00022679"/>
    </source>
</evidence>
<evidence type="ECO:0000313" key="15">
    <source>
        <dbReference type="EMBL" id="CUR53285.1"/>
    </source>
</evidence>
<dbReference type="PANTHER" id="PTHR11669:SF0">
    <property type="entry name" value="PROTEIN STICHEL-LIKE 2"/>
    <property type="match status" value="1"/>
</dbReference>
<evidence type="ECO:0000256" key="4">
    <source>
        <dbReference type="ARBA" id="ARBA00022705"/>
    </source>
</evidence>
<dbReference type="InterPro" id="IPR001270">
    <property type="entry name" value="ClpA/B"/>
</dbReference>
<dbReference type="CDD" id="cd00009">
    <property type="entry name" value="AAA"/>
    <property type="match status" value="1"/>
</dbReference>
<dbReference type="EC" id="2.7.7.7" evidence="13"/>
<dbReference type="FunFam" id="3.40.50.300:FF:000014">
    <property type="entry name" value="DNA polymerase III subunit gamma/tau"/>
    <property type="match status" value="1"/>
</dbReference>
<organism evidence="15 16">
    <name type="scientific">Buchnera aphidicola subsp. Tuberolachnus salignus</name>
    <dbReference type="NCBI Taxonomy" id="98804"/>
    <lineage>
        <taxon>Bacteria</taxon>
        <taxon>Pseudomonadati</taxon>
        <taxon>Pseudomonadota</taxon>
        <taxon>Gammaproteobacteria</taxon>
        <taxon>Enterobacterales</taxon>
        <taxon>Erwiniaceae</taxon>
        <taxon>Buchnera</taxon>
    </lineage>
</organism>
<dbReference type="PANTHER" id="PTHR11669">
    <property type="entry name" value="REPLICATION FACTOR C / DNA POLYMERASE III GAMMA-TAU SUBUNIT"/>
    <property type="match status" value="1"/>
</dbReference>
<evidence type="ECO:0000256" key="3">
    <source>
        <dbReference type="ARBA" id="ARBA00022695"/>
    </source>
</evidence>
<evidence type="ECO:0000256" key="7">
    <source>
        <dbReference type="ARBA" id="ARBA00022833"/>
    </source>
</evidence>
<dbReference type="InterPro" id="IPR012763">
    <property type="entry name" value="DNA_pol_III_sug/sutau_N"/>
</dbReference>
<dbReference type="InterPro" id="IPR045085">
    <property type="entry name" value="HLD_clamp_pol_III_gamma_tau"/>
</dbReference>
<dbReference type="GO" id="GO:0046872">
    <property type="term" value="F:metal ion binding"/>
    <property type="evidence" value="ECO:0007669"/>
    <property type="project" value="UniProtKB-KW"/>
</dbReference>
<dbReference type="InterPro" id="IPR008921">
    <property type="entry name" value="DNA_pol3_clamp-load_cplx_C"/>
</dbReference>
<feature type="domain" description="AAA+ ATPase" evidence="14">
    <location>
        <begin position="37"/>
        <end position="179"/>
    </location>
</feature>
<dbReference type="Pfam" id="PF22608">
    <property type="entry name" value="DNAX_ATPase_lid"/>
    <property type="match status" value="1"/>
</dbReference>
<keyword evidence="8 13" id="KW-0067">ATP-binding</keyword>
<keyword evidence="4 13" id="KW-0235">DNA replication</keyword>
<dbReference type="SMART" id="SM00382">
    <property type="entry name" value="AAA"/>
    <property type="match status" value="1"/>
</dbReference>
<dbReference type="Gene3D" id="3.40.50.300">
    <property type="entry name" value="P-loop containing nucleotide triphosphate hydrolases"/>
    <property type="match status" value="1"/>
</dbReference>
<dbReference type="SUPFAM" id="SSF52540">
    <property type="entry name" value="P-loop containing nucleoside triphosphate hydrolases"/>
    <property type="match status" value="1"/>
</dbReference>
<dbReference type="Gene3D" id="1.10.8.60">
    <property type="match status" value="1"/>
</dbReference>
<dbReference type="GO" id="GO:0003887">
    <property type="term" value="F:DNA-directed DNA polymerase activity"/>
    <property type="evidence" value="ECO:0007669"/>
    <property type="project" value="UniProtKB-KW"/>
</dbReference>
<evidence type="ECO:0000256" key="10">
    <source>
        <dbReference type="ARBA" id="ARBA00026073"/>
    </source>
</evidence>
<keyword evidence="3 13" id="KW-0548">Nucleotidyltransferase</keyword>
<evidence type="ECO:0000313" key="16">
    <source>
        <dbReference type="Proteomes" id="UP000243633"/>
    </source>
</evidence>
<dbReference type="Pfam" id="PF13177">
    <property type="entry name" value="DNA_pol3_delta2"/>
    <property type="match status" value="1"/>
</dbReference>
<dbReference type="PRINTS" id="PR00300">
    <property type="entry name" value="CLPPROTEASEA"/>
</dbReference>
<dbReference type="InterPro" id="IPR003593">
    <property type="entry name" value="AAA+_ATPase"/>
</dbReference>
<sequence length="364" mass="42438">MQYTVLANKWRPQIFKEVIGQEYIVQLLINSINLKKIHHAWLFTGIRGIGKTTLARILAKSLSCLKSITTLPCRICNNCISIEQGKFLDFIELDAASRTKIEDIKIVLESIHYTPIIGRFKIYLIDEIHMLSKHSFNALLKTLEEPPKHVKFILATTELEKLPYTIRSRCLQLHLQPIHEKKIYKFLKKILKKEKIDIESKAIELLSQNSSGSIRDAINMTELVIASEMHKKITYEKVTQILGICHSKHIIKFVKYILTKDLQKIFKLLDFLENLSISLEEILIKIIQLFHYIALLQVTLSNQSKSLKKSLYSIKKIYNFAKITSFEKIQKYYTILINGRKNLKYAPNIRIGLEILFLQIYHEI</sequence>
<dbReference type="PATRIC" id="fig|98804.3.peg.303"/>
<dbReference type="Pfam" id="PF12169">
    <property type="entry name" value="DNA_pol3_gamma3"/>
    <property type="match status" value="1"/>
</dbReference>
<dbReference type="InterPro" id="IPR022754">
    <property type="entry name" value="DNA_pol_III_gamma-3"/>
</dbReference>
<keyword evidence="9 13" id="KW-0239">DNA-directed DNA polymerase</keyword>
<protein>
    <recommendedName>
        <fullName evidence="13">DNA polymerase III subunit gamma/tau</fullName>
        <ecNumber evidence="13">2.7.7.7</ecNumber>
    </recommendedName>
</protein>
<keyword evidence="6 13" id="KW-0547">Nucleotide-binding</keyword>
<dbReference type="EMBL" id="LN890285">
    <property type="protein sequence ID" value="CUR53285.1"/>
    <property type="molecule type" value="Genomic_DNA"/>
</dbReference>
<dbReference type="GO" id="GO:0005524">
    <property type="term" value="F:ATP binding"/>
    <property type="evidence" value="ECO:0007669"/>
    <property type="project" value="UniProtKB-KW"/>
</dbReference>
<comment type="subunit">
    <text evidence="10 13">DNA polymerase III contains a core (composed of alpha, epsilon and theta chains) that associates with a tau subunit. This core dimerizes to form the POLIII' complex. PolIII' associates with the gamma complex (composed of gamma, delta, delta', psi and chi chains) and with the beta chain to form the complete DNA polymerase III complex.</text>
</comment>
<dbReference type="InterPro" id="IPR050238">
    <property type="entry name" value="DNA_Rep/Repair_Clamp_Loader"/>
</dbReference>
<evidence type="ECO:0000256" key="5">
    <source>
        <dbReference type="ARBA" id="ARBA00022723"/>
    </source>
</evidence>
<gene>
    <name evidence="13 15" type="primary">dnaX</name>
    <name evidence="15" type="ORF">BTSPAZIEG_0322</name>
</gene>
<reference evidence="16" key="1">
    <citation type="submission" date="2015-10" db="EMBL/GenBank/DDBJ databases">
        <authorList>
            <person name="Manzano-Marin A."/>
            <person name="Manzano-Marin A."/>
        </authorList>
    </citation>
    <scope>NUCLEOTIDE SEQUENCE [LARGE SCALE GENOMIC DNA]</scope>
    <source>
        <strain evidence="16">BTs</strain>
    </source>
</reference>
<name>A0A160SXN4_BUCTT</name>
<evidence type="ECO:0000259" key="14">
    <source>
        <dbReference type="SMART" id="SM00382"/>
    </source>
</evidence>
<dbReference type="AlphaFoldDB" id="A0A160SXN4"/>
<comment type="catalytic activity">
    <reaction evidence="12 13">
        <text>DNA(n) + a 2'-deoxyribonucleoside 5'-triphosphate = DNA(n+1) + diphosphate</text>
        <dbReference type="Rhea" id="RHEA:22508"/>
        <dbReference type="Rhea" id="RHEA-COMP:17339"/>
        <dbReference type="Rhea" id="RHEA-COMP:17340"/>
        <dbReference type="ChEBI" id="CHEBI:33019"/>
        <dbReference type="ChEBI" id="CHEBI:61560"/>
        <dbReference type="ChEBI" id="CHEBI:173112"/>
        <dbReference type="EC" id="2.7.7.7"/>
    </reaction>
</comment>
<dbReference type="RefSeq" id="WP_075472814.1">
    <property type="nucleotide sequence ID" value="NZ_CP135003.1"/>
</dbReference>
<dbReference type="NCBIfam" id="TIGR02397">
    <property type="entry name" value="dnaX_nterm"/>
    <property type="match status" value="1"/>
</dbReference>
<accession>A0A160SXN4</accession>
<dbReference type="OrthoDB" id="9810148at2"/>
<dbReference type="Proteomes" id="UP000243633">
    <property type="component" value="Chromosome 1"/>
</dbReference>
<evidence type="ECO:0000256" key="1">
    <source>
        <dbReference type="ARBA" id="ARBA00006360"/>
    </source>
</evidence>
<evidence type="ECO:0000256" key="11">
    <source>
        <dbReference type="ARBA" id="ARBA00037724"/>
    </source>
</evidence>
<proteinExistence type="inferred from homology"/>
<dbReference type="InterPro" id="IPR027417">
    <property type="entry name" value="P-loop_NTPase"/>
</dbReference>
<dbReference type="GO" id="GO:0003677">
    <property type="term" value="F:DNA binding"/>
    <property type="evidence" value="ECO:0007669"/>
    <property type="project" value="InterPro"/>
</dbReference>
<evidence type="ECO:0000256" key="9">
    <source>
        <dbReference type="ARBA" id="ARBA00022932"/>
    </source>
</evidence>
<evidence type="ECO:0000256" key="6">
    <source>
        <dbReference type="ARBA" id="ARBA00022741"/>
    </source>
</evidence>
<dbReference type="STRING" id="98804.BTSPAZIEG_0322"/>
<evidence type="ECO:0000256" key="12">
    <source>
        <dbReference type="ARBA" id="ARBA00049244"/>
    </source>
</evidence>
<comment type="function">
    <text evidence="11 13">DNA polymerase III is a complex, multichain enzyme responsible for most of the replicative synthesis in bacteria. This DNA polymerase also exhibits 3' to 5' exonuclease activity.</text>
</comment>
<keyword evidence="2 13" id="KW-0808">Transferase</keyword>
<keyword evidence="7" id="KW-0862">Zinc</keyword>